<reference evidence="3" key="1">
    <citation type="submission" date="2016-10" db="EMBL/GenBank/DDBJ databases">
        <authorList>
            <person name="Varghese N."/>
            <person name="Submissions S."/>
        </authorList>
    </citation>
    <scope>NUCLEOTIDE SEQUENCE [LARGE SCALE GENOMIC DNA]</scope>
    <source>
        <strain evidence="3">JCM 10271</strain>
    </source>
</reference>
<evidence type="ECO:0000256" key="1">
    <source>
        <dbReference type="SAM" id="Phobius"/>
    </source>
</evidence>
<organism evidence="2 3">
    <name type="scientific">Roseivivax halotolerans</name>
    <dbReference type="NCBI Taxonomy" id="93684"/>
    <lineage>
        <taxon>Bacteria</taxon>
        <taxon>Pseudomonadati</taxon>
        <taxon>Pseudomonadota</taxon>
        <taxon>Alphaproteobacteria</taxon>
        <taxon>Rhodobacterales</taxon>
        <taxon>Roseobacteraceae</taxon>
        <taxon>Roseivivax</taxon>
    </lineage>
</organism>
<sequence length="130" mass="14079">MPLSVLIALVVGGIAGVAILTHLFGFSKLHRFDDAEAARMAFLREWPDVATGTITLSADRHSALIETNKGPALVWAMGADSSVRFLADADAQDTKTGLSIRLADLTAPNIRIRLAPDERRAWLTSMKVPR</sequence>
<feature type="transmembrane region" description="Helical" evidence="1">
    <location>
        <begin position="6"/>
        <end position="26"/>
    </location>
</feature>
<dbReference type="AlphaFoldDB" id="A0A1I5V6J3"/>
<keyword evidence="3" id="KW-1185">Reference proteome</keyword>
<evidence type="ECO:0000313" key="2">
    <source>
        <dbReference type="EMBL" id="SFQ03129.1"/>
    </source>
</evidence>
<protein>
    <submittedName>
        <fullName evidence="2">Uncharacterized protein</fullName>
    </submittedName>
</protein>
<proteinExistence type="predicted"/>
<accession>A0A1I5V6J3</accession>
<dbReference type="EMBL" id="FOXV01000001">
    <property type="protein sequence ID" value="SFQ03129.1"/>
    <property type="molecule type" value="Genomic_DNA"/>
</dbReference>
<dbReference type="STRING" id="93684.SAMN05421853_101361"/>
<evidence type="ECO:0000313" key="3">
    <source>
        <dbReference type="Proteomes" id="UP000243106"/>
    </source>
</evidence>
<gene>
    <name evidence="2" type="ORF">SAMN05421853_101361</name>
</gene>
<keyword evidence="1" id="KW-1133">Transmembrane helix</keyword>
<keyword evidence="1" id="KW-0812">Transmembrane</keyword>
<name>A0A1I5V6J3_9RHOB</name>
<dbReference type="RefSeq" id="WP_093009061.1">
    <property type="nucleotide sequence ID" value="NZ_FOXV01000001.1"/>
</dbReference>
<keyword evidence="1" id="KW-0472">Membrane</keyword>
<dbReference type="Proteomes" id="UP000243106">
    <property type="component" value="Unassembled WGS sequence"/>
</dbReference>